<accession>D1CTT1</accession>
<organism evidence="1">
    <name type="scientific">Sinorhizobium xinjiangense</name>
    <dbReference type="NCBI Taxonomy" id="28106"/>
    <lineage>
        <taxon>Bacteria</taxon>
        <taxon>Pseudomonadati</taxon>
        <taxon>Pseudomonadota</taxon>
        <taxon>Alphaproteobacteria</taxon>
        <taxon>Hyphomicrobiales</taxon>
        <taxon>Rhizobiaceae</taxon>
        <taxon>Sinorhizobium/Ensifer group</taxon>
        <taxon>Sinorhizobium</taxon>
    </lineage>
</organism>
<sequence>MRTVILDRIEERNTCPATEGVRVTTTARRLLDAMANWPLAAEECRFYLSGVTYNEAGDEIKTL</sequence>
<protein>
    <submittedName>
        <fullName evidence="1">Uncharacterized protein</fullName>
    </submittedName>
</protein>
<dbReference type="AlphaFoldDB" id="D1CTT1"/>
<dbReference type="EMBL" id="DQ403673">
    <property type="protein sequence ID" value="ABD75235.1"/>
    <property type="molecule type" value="Genomic_DNA"/>
</dbReference>
<reference evidence="1" key="1">
    <citation type="submission" date="2006-02" db="EMBL/GenBank/DDBJ databases">
        <title>Sampling the accessory genome of the Sinorhizobium genus by suppressive subtractive hybridization.</title>
        <authorList>
            <person name="Moulin L."/>
            <person name="Ghazoui Z."/>
            <person name="Young P."/>
        </authorList>
    </citation>
    <scope>NUCLEOTIDE SEQUENCE</scope>
    <source>
        <strain evidence="1">LMG17930</strain>
    </source>
</reference>
<name>D1CTT1_9HYPH</name>
<feature type="non-terminal residue" evidence="1">
    <location>
        <position position="63"/>
    </location>
</feature>
<evidence type="ECO:0000313" key="1">
    <source>
        <dbReference type="EMBL" id="ABD75235.1"/>
    </source>
</evidence>
<proteinExistence type="predicted"/>